<proteinExistence type="predicted"/>
<dbReference type="GO" id="GO:0004519">
    <property type="term" value="F:endonuclease activity"/>
    <property type="evidence" value="ECO:0007669"/>
    <property type="project" value="UniProtKB-KW"/>
</dbReference>
<feature type="domain" description="Homing endonuclease LAGLIDADG" evidence="1">
    <location>
        <begin position="204"/>
        <end position="317"/>
    </location>
</feature>
<dbReference type="InterPro" id="IPR004860">
    <property type="entry name" value="LAGLIDADG_dom"/>
</dbReference>
<dbReference type="GO" id="GO:0005739">
    <property type="term" value="C:mitochondrion"/>
    <property type="evidence" value="ECO:0007669"/>
    <property type="project" value="UniProtKB-ARBA"/>
</dbReference>
<dbReference type="PANTHER" id="PTHR36181:SF2">
    <property type="entry name" value="INTRON-ENCODED ENDONUCLEASE AI3-RELATED"/>
    <property type="match status" value="1"/>
</dbReference>
<keyword evidence="2" id="KW-0255">Endonuclease</keyword>
<name>A0A6M4RN27_9CNID</name>
<dbReference type="EMBL" id="MT318857">
    <property type="protein sequence ID" value="QJS34657.1"/>
    <property type="molecule type" value="Genomic_DNA"/>
</dbReference>
<dbReference type="InterPro" id="IPR027434">
    <property type="entry name" value="Homing_endonucl"/>
</dbReference>
<dbReference type="AlphaFoldDB" id="A0A6M4RN27"/>
<organism evidence="2">
    <name type="scientific">Stichopathes sp. n. NB-2020</name>
    <dbReference type="NCBI Taxonomy" id="2733775"/>
    <lineage>
        <taxon>Eukaryota</taxon>
        <taxon>Metazoa</taxon>
        <taxon>Cnidaria</taxon>
        <taxon>Anthozoa</taxon>
        <taxon>Hexacorallia</taxon>
        <taxon>Antipatharia</taxon>
        <taxon>Antipathidae</taxon>
        <taxon>Stichopathes</taxon>
    </lineage>
</organism>
<dbReference type="Pfam" id="PF00961">
    <property type="entry name" value="LAGLIDADG_1"/>
    <property type="match status" value="2"/>
</dbReference>
<accession>A0A6M4RN27</accession>
<dbReference type="PANTHER" id="PTHR36181">
    <property type="entry name" value="INTRON-ENCODED ENDONUCLEASE AI3-RELATED"/>
    <property type="match status" value="1"/>
</dbReference>
<dbReference type="Gene3D" id="3.10.28.10">
    <property type="entry name" value="Homing endonucleases"/>
    <property type="match status" value="2"/>
</dbReference>
<dbReference type="InterPro" id="IPR051289">
    <property type="entry name" value="LAGLIDADG_Endonuclease"/>
</dbReference>
<evidence type="ECO:0000313" key="2">
    <source>
        <dbReference type="EMBL" id="QJS34657.1"/>
    </source>
</evidence>
<keyword evidence="2" id="KW-0378">Hydrolase</keyword>
<evidence type="ECO:0000259" key="1">
    <source>
        <dbReference type="Pfam" id="PF00961"/>
    </source>
</evidence>
<feature type="domain" description="Homing endonuclease LAGLIDADG" evidence="1">
    <location>
        <begin position="16"/>
        <end position="75"/>
    </location>
</feature>
<keyword evidence="2" id="KW-0496">Mitochondrion</keyword>
<geneLocation type="mitochondrion" evidence="2"/>
<dbReference type="SUPFAM" id="SSF55608">
    <property type="entry name" value="Homing endonucleases"/>
    <property type="match status" value="2"/>
</dbReference>
<protein>
    <submittedName>
        <fullName evidence="2">Homing endonuclease</fullName>
    </submittedName>
</protein>
<gene>
    <name evidence="2" type="primary">HEG</name>
</gene>
<keyword evidence="2" id="KW-0540">Nuclease</keyword>
<reference evidence="2" key="1">
    <citation type="submission" date="2020-04" db="EMBL/GenBank/DDBJ databases">
        <title>Phylogenetics and mitogenome organisation in black corals (Anthozoa: Hexacorallia: Antipatharia): An order-wide survey inferred from complete mitochondrial genomes.</title>
        <authorList>
            <person name="Barrett N.J."/>
            <person name="Hogan R."/>
            <person name="Allcock L."/>
            <person name="Molodtsova T.N."/>
            <person name="Hopkins K.P."/>
            <person name="Wheeler A.J."/>
            <person name="Yesson C."/>
        </authorList>
    </citation>
    <scope>NUCLEOTIDE SEQUENCE</scope>
</reference>
<sequence length="331" mass="37878">MVHLQNFKDSKDFQWLLGFIEAESSFYVSKRKFYGEERFHVTLSILQPFKKTQILYYIKRLFGCGHIRTTNVGENSQSPLKSWSSNMGSRHDRRFIFSKLESLESPISTYYITNKKYLSCVLFLLKQGASSLNINQKGGINTLKFYDYEKILRALTIYEKKGCLRLIKQMGDALGGLEERPLGSGSRLNYCLKSPKDSSFEEWLTGAADGGGVFTIGAKSRAEYEIKDQSHRKTMASYKNSKKIISSFIITRKIKTLSALAQLKGKPLGYLGLKLNMKGSAHAWEISNKKALAQIKILFKKHSLRTKKKVEFLKWCKPLSCVIEDRPRSMD</sequence>